<dbReference type="PANTHER" id="PTHR35174:SF3">
    <property type="entry name" value="BLL7171 PROTEIN"/>
    <property type="match status" value="1"/>
</dbReference>
<dbReference type="OrthoDB" id="9807535at2"/>
<dbReference type="EMBL" id="JAAAMU010000001">
    <property type="protein sequence ID" value="NBC67648.1"/>
    <property type="molecule type" value="Genomic_DNA"/>
</dbReference>
<name>A0A7X4YJW3_9BACL</name>
<accession>A0A7X4YJW3</accession>
<dbReference type="SUPFAM" id="SSF54909">
    <property type="entry name" value="Dimeric alpha+beta barrel"/>
    <property type="match status" value="1"/>
</dbReference>
<dbReference type="AlphaFoldDB" id="A0A7X4YJW3"/>
<dbReference type="InterPro" id="IPR005545">
    <property type="entry name" value="YCII"/>
</dbReference>
<dbReference type="PANTHER" id="PTHR35174">
    <property type="entry name" value="BLL7171 PROTEIN-RELATED"/>
    <property type="match status" value="1"/>
</dbReference>
<sequence length="125" mass="13680">MLYLCLGYLDPAKMDARPKSEIEAVMSECPPHLDELYKSGRVLYDAGLSPEGKSLRRTNGNVTIVDGPFTETKELIGSAILIEASGMEEAIRLASLHPALQIAAGEQFGWGIEIRPVHYFKGSET</sequence>
<dbReference type="Gene3D" id="3.30.70.1060">
    <property type="entry name" value="Dimeric alpha+beta barrel"/>
    <property type="match status" value="1"/>
</dbReference>
<gene>
    <name evidence="3" type="ORF">GT003_01395</name>
</gene>
<proteinExistence type="inferred from homology"/>
<evidence type="ECO:0000313" key="3">
    <source>
        <dbReference type="EMBL" id="NBC67648.1"/>
    </source>
</evidence>
<evidence type="ECO:0000313" key="4">
    <source>
        <dbReference type="Proteomes" id="UP000558113"/>
    </source>
</evidence>
<comment type="caution">
    <text evidence="3">The sequence shown here is derived from an EMBL/GenBank/DDBJ whole genome shotgun (WGS) entry which is preliminary data.</text>
</comment>
<evidence type="ECO:0000256" key="1">
    <source>
        <dbReference type="ARBA" id="ARBA00007689"/>
    </source>
</evidence>
<dbReference type="RefSeq" id="WP_161693643.1">
    <property type="nucleotide sequence ID" value="NZ_JAAAMU010000001.1"/>
</dbReference>
<keyword evidence="4" id="KW-1185">Reference proteome</keyword>
<comment type="similarity">
    <text evidence="1">Belongs to the YciI family.</text>
</comment>
<dbReference type="Pfam" id="PF03795">
    <property type="entry name" value="YCII"/>
    <property type="match status" value="1"/>
</dbReference>
<evidence type="ECO:0000259" key="2">
    <source>
        <dbReference type="Pfam" id="PF03795"/>
    </source>
</evidence>
<dbReference type="InterPro" id="IPR011008">
    <property type="entry name" value="Dimeric_a/b-barrel"/>
</dbReference>
<organism evidence="3 4">
    <name type="scientific">Paenibacillus sacheonensis</name>
    <dbReference type="NCBI Taxonomy" id="742054"/>
    <lineage>
        <taxon>Bacteria</taxon>
        <taxon>Bacillati</taxon>
        <taxon>Bacillota</taxon>
        <taxon>Bacilli</taxon>
        <taxon>Bacillales</taxon>
        <taxon>Paenibacillaceae</taxon>
        <taxon>Paenibacillus</taxon>
    </lineage>
</organism>
<reference evidence="3 4" key="1">
    <citation type="submission" date="2020-01" db="EMBL/GenBank/DDBJ databases">
        <title>Paenibacillus soybeanensis sp. nov. isolated from the nodules of soybean (Glycine max(L.) Merr).</title>
        <authorList>
            <person name="Wang H."/>
        </authorList>
    </citation>
    <scope>NUCLEOTIDE SEQUENCE [LARGE SCALE GENOMIC DNA]</scope>
    <source>
        <strain evidence="3 4">DSM 23054</strain>
    </source>
</reference>
<feature type="domain" description="YCII-related" evidence="2">
    <location>
        <begin position="1"/>
        <end position="104"/>
    </location>
</feature>
<dbReference type="Proteomes" id="UP000558113">
    <property type="component" value="Unassembled WGS sequence"/>
</dbReference>
<protein>
    <recommendedName>
        <fullName evidence="2">YCII-related domain-containing protein</fullName>
    </recommendedName>
</protein>